<reference evidence="3 4" key="1">
    <citation type="submission" date="2019-09" db="EMBL/GenBank/DDBJ databases">
        <title>Draft genome sequencing and comparative genomics of hatchery-associated Vibrios.</title>
        <authorList>
            <person name="Kehlet-Delgado H."/>
            <person name="Mueller R.S."/>
        </authorList>
    </citation>
    <scope>NUCLEOTIDE SEQUENCE [LARGE SCALE GENOMIC DNA]</scope>
    <source>
        <strain evidence="3 4">09-121-3</strain>
    </source>
</reference>
<dbReference type="InterPro" id="IPR002035">
    <property type="entry name" value="VWF_A"/>
</dbReference>
<evidence type="ECO:0000259" key="2">
    <source>
        <dbReference type="PROSITE" id="PS50234"/>
    </source>
</evidence>
<evidence type="ECO:0000313" key="4">
    <source>
        <dbReference type="Proteomes" id="UP000576645"/>
    </source>
</evidence>
<dbReference type="RefSeq" id="WP_171353691.1">
    <property type="nucleotide sequence ID" value="NZ_VTXP01000015.1"/>
</dbReference>
<dbReference type="PANTHER" id="PTHR41248">
    <property type="entry name" value="NORD PROTEIN"/>
    <property type="match status" value="1"/>
</dbReference>
<dbReference type="SMART" id="SM00327">
    <property type="entry name" value="VWA"/>
    <property type="match status" value="1"/>
</dbReference>
<dbReference type="Gene3D" id="3.40.50.410">
    <property type="entry name" value="von Willebrand factor, type A domain"/>
    <property type="match status" value="1"/>
</dbReference>
<dbReference type="EMBL" id="VTXP01000015">
    <property type="protein sequence ID" value="NOJ25195.1"/>
    <property type="molecule type" value="Genomic_DNA"/>
</dbReference>
<dbReference type="InterPro" id="IPR036465">
    <property type="entry name" value="vWFA_dom_sf"/>
</dbReference>
<dbReference type="SUPFAM" id="SSF53300">
    <property type="entry name" value="vWA-like"/>
    <property type="match status" value="1"/>
</dbReference>
<proteinExistence type="predicted"/>
<feature type="region of interest" description="Disordered" evidence="1">
    <location>
        <begin position="214"/>
        <end position="316"/>
    </location>
</feature>
<dbReference type="PROSITE" id="PS50234">
    <property type="entry name" value="VWFA"/>
    <property type="match status" value="1"/>
</dbReference>
<dbReference type="Pfam" id="PF00092">
    <property type="entry name" value="VWA"/>
    <property type="match status" value="1"/>
</dbReference>
<comment type="caution">
    <text evidence="3">The sequence shown here is derived from an EMBL/GenBank/DDBJ whole genome shotgun (WGS) entry which is preliminary data.</text>
</comment>
<feature type="domain" description="VWFA" evidence="2">
    <location>
        <begin position="438"/>
        <end position="613"/>
    </location>
</feature>
<evidence type="ECO:0000256" key="1">
    <source>
        <dbReference type="SAM" id="MobiDB-lite"/>
    </source>
</evidence>
<protein>
    <submittedName>
        <fullName evidence="3">VWA domain-containing protein</fullName>
    </submittedName>
</protein>
<feature type="compositionally biased region" description="Low complexity" evidence="1">
    <location>
        <begin position="297"/>
        <end position="316"/>
    </location>
</feature>
<accession>A0AAP7DG19</accession>
<feature type="compositionally biased region" description="Acidic residues" evidence="1">
    <location>
        <begin position="214"/>
        <end position="230"/>
    </location>
</feature>
<dbReference type="Proteomes" id="UP000576645">
    <property type="component" value="Unassembled WGS sequence"/>
</dbReference>
<dbReference type="AlphaFoldDB" id="A0AAP7DG19"/>
<name>A0AAP7DG19_9VIBR</name>
<dbReference type="PANTHER" id="PTHR41248:SF1">
    <property type="entry name" value="NORD PROTEIN"/>
    <property type="match status" value="1"/>
</dbReference>
<evidence type="ECO:0000313" key="3">
    <source>
        <dbReference type="EMBL" id="NOJ25195.1"/>
    </source>
</evidence>
<sequence length="617" mass="67943">MNKQTQLIQNALPLIAAGLGDKLGVKVTVSGNQAYADEELNVINIPDFAITSKEQKNAVFGYLSHEAAHFKFESFKASHRISSQAVHNYWNIFEDMRIEMAMIEKMVGTKVWINQIWINRQNEGQRLPITEDATPSNAVFELLLMTCRVKYRQQTHLQPYLDAAEGVFCYHFGLKLYRELMTLLEQKLPRIATSDDACDLAEEVNDLMLNFQPEEDESDSTDSSDDEDEQQPQGGSSDSSDDEDGQQPQGGSSDSSDDEDEQQPQGGSSDSSDDEDGQQHMPGRSNETSEKNGGSGESASEASSPSTSSSTAQPSSAQIKAAIEAAANSVEQFDDMSAFACTLEQLAEKNPEQHTVALPEVNDVEPMLGPHCAIEKVVNATSNQLTAKLMSVVEHDMRVLCKTKTSGLLLNSKLLCRHAVHDPRMFKQKSKKRQIDTVVEVCLDNSGSMTNKGLMTTAKNAQVALVKALIRINGVSVSASAFPKNRKSDGVENLLNEGENVQKLAMRYHKVEGLGKSTPTAQAMWHCVRTVLSSNKSNKVIIVITDGYPNRGEQEELTRLVLRATYSGITVIGVAIGEIASSKSEFYQYFPNALFIQDIRELKQELFKVAKNILVTS</sequence>
<gene>
    <name evidence="3" type="ORF">F0238_20950</name>
</gene>
<organism evidence="3 4">
    <name type="scientific">Vibrio coralliilyticus</name>
    <dbReference type="NCBI Taxonomy" id="190893"/>
    <lineage>
        <taxon>Bacteria</taxon>
        <taxon>Pseudomonadati</taxon>
        <taxon>Pseudomonadota</taxon>
        <taxon>Gammaproteobacteria</taxon>
        <taxon>Vibrionales</taxon>
        <taxon>Vibrionaceae</taxon>
        <taxon>Vibrio</taxon>
    </lineage>
</organism>
<dbReference type="InterPro" id="IPR051928">
    <property type="entry name" value="NorD/CobT"/>
</dbReference>